<name>A0ABT0I5N0_9ACTN</name>
<sequence>MDRADLTGAPWRKSSYSNGQAECVEVAPLADRHVATRDTKAHGHGPALIFTTHQWQTFQAGVRDCALDQP</sequence>
<dbReference type="RefSeq" id="WP_248631814.1">
    <property type="nucleotide sequence ID" value="NZ_JALPTH010000003.1"/>
</dbReference>
<dbReference type="Pfam" id="PF04149">
    <property type="entry name" value="DUF397"/>
    <property type="match status" value="1"/>
</dbReference>
<feature type="domain" description="DUF397" evidence="1">
    <location>
        <begin position="9"/>
        <end position="63"/>
    </location>
</feature>
<reference evidence="2 3" key="1">
    <citation type="submission" date="2022-04" db="EMBL/GenBank/DDBJ databases">
        <title>Streptomyces sp. nov. LCR6-01 isolated from Lichen of Dirinaria sp.</title>
        <authorList>
            <person name="Kanchanasin P."/>
            <person name="Tanasupawat S."/>
            <person name="Phongsopitanun W."/>
        </authorList>
    </citation>
    <scope>NUCLEOTIDE SEQUENCE [LARGE SCALE GENOMIC DNA]</scope>
    <source>
        <strain evidence="2 3">LCR6-01</strain>
    </source>
</reference>
<gene>
    <name evidence="2" type="ORF">M1O15_04275</name>
</gene>
<protein>
    <submittedName>
        <fullName evidence="2">DUF397 domain-containing protein</fullName>
    </submittedName>
</protein>
<proteinExistence type="predicted"/>
<evidence type="ECO:0000313" key="3">
    <source>
        <dbReference type="Proteomes" id="UP001522868"/>
    </source>
</evidence>
<organism evidence="2 3">
    <name type="scientific">Streptomyces lichenis</name>
    <dbReference type="NCBI Taxonomy" id="2306967"/>
    <lineage>
        <taxon>Bacteria</taxon>
        <taxon>Bacillati</taxon>
        <taxon>Actinomycetota</taxon>
        <taxon>Actinomycetes</taxon>
        <taxon>Kitasatosporales</taxon>
        <taxon>Streptomycetaceae</taxon>
        <taxon>Streptomyces</taxon>
    </lineage>
</organism>
<dbReference type="EMBL" id="JALPTH010000003">
    <property type="protein sequence ID" value="MCK8676626.1"/>
    <property type="molecule type" value="Genomic_DNA"/>
</dbReference>
<evidence type="ECO:0000259" key="1">
    <source>
        <dbReference type="Pfam" id="PF04149"/>
    </source>
</evidence>
<evidence type="ECO:0000313" key="2">
    <source>
        <dbReference type="EMBL" id="MCK8676626.1"/>
    </source>
</evidence>
<comment type="caution">
    <text evidence="2">The sequence shown here is derived from an EMBL/GenBank/DDBJ whole genome shotgun (WGS) entry which is preliminary data.</text>
</comment>
<dbReference type="Proteomes" id="UP001522868">
    <property type="component" value="Unassembled WGS sequence"/>
</dbReference>
<dbReference type="InterPro" id="IPR007278">
    <property type="entry name" value="DUF397"/>
</dbReference>
<keyword evidence="3" id="KW-1185">Reference proteome</keyword>
<accession>A0ABT0I5N0</accession>